<sequence length="292" mass="33338">MDVDEEQAQQWLANVGYYRLSAYWYPARVQTDAKRGDNFMPGISFSDAAALYEADRKLRALVLDGLERVEVAVRAHISAQICASDPLGYKRPEIFRSHFDYKAWMSTAHKRVARAKTRSEFIRHYDQNYRGLYPFWVLAEVLDFSDISKLYAGLKAELQIEIADSFGISIDYGALSRAQRRKALANPPLVRWLQQLTVIRNICAHHGRLWNKSFIPVPTASLRTIKFLQLLPEGQSERTFGALHLIAFLLRTTSPGSTWSDKITKLIKESFLTSPLVSPESLGIPKDQDKQF</sequence>
<name>A0ABU3I828_9ACTO</name>
<evidence type="ECO:0000313" key="1">
    <source>
        <dbReference type="EMBL" id="MDT3766531.1"/>
    </source>
</evidence>
<accession>A0ABU3I828</accession>
<protein>
    <submittedName>
        <fullName evidence="1">Abi family protein</fullName>
    </submittedName>
</protein>
<keyword evidence="2" id="KW-1185">Reference proteome</keyword>
<dbReference type="RefSeq" id="WP_313271514.1">
    <property type="nucleotide sequence ID" value="NZ_JASXSX010000001.1"/>
</dbReference>
<gene>
    <name evidence="1" type="ORF">QS713_00380</name>
</gene>
<dbReference type="InterPro" id="IPR011664">
    <property type="entry name" value="Abi_system_AbiD/AbiF-like"/>
</dbReference>
<reference evidence="1 2" key="1">
    <citation type="submission" date="2023-06" db="EMBL/GenBank/DDBJ databases">
        <title>Draft genome sequence of Gleimia hominis type strain CCUG 57540T.</title>
        <authorList>
            <person name="Salva-Serra F."/>
            <person name="Cardew S."/>
            <person name="Jensie Markopoulos S."/>
            <person name="Ohlen M."/>
            <person name="Inganas E."/>
            <person name="Svensson-Stadler L."/>
            <person name="Moore E.R.B."/>
        </authorList>
    </citation>
    <scope>NUCLEOTIDE SEQUENCE [LARGE SCALE GENOMIC DNA]</scope>
    <source>
        <strain evidence="1 2">CCUG 57540</strain>
    </source>
</reference>
<dbReference type="Proteomes" id="UP001247542">
    <property type="component" value="Unassembled WGS sequence"/>
</dbReference>
<comment type="caution">
    <text evidence="1">The sequence shown here is derived from an EMBL/GenBank/DDBJ whole genome shotgun (WGS) entry which is preliminary data.</text>
</comment>
<dbReference type="EMBL" id="JASXSX010000001">
    <property type="protein sequence ID" value="MDT3766531.1"/>
    <property type="molecule type" value="Genomic_DNA"/>
</dbReference>
<evidence type="ECO:0000313" key="2">
    <source>
        <dbReference type="Proteomes" id="UP001247542"/>
    </source>
</evidence>
<dbReference type="Pfam" id="PF07751">
    <property type="entry name" value="Abi_2"/>
    <property type="match status" value="1"/>
</dbReference>
<proteinExistence type="predicted"/>
<organism evidence="1 2">
    <name type="scientific">Gleimia hominis</name>
    <dbReference type="NCBI Taxonomy" id="595468"/>
    <lineage>
        <taxon>Bacteria</taxon>
        <taxon>Bacillati</taxon>
        <taxon>Actinomycetota</taxon>
        <taxon>Actinomycetes</taxon>
        <taxon>Actinomycetales</taxon>
        <taxon>Actinomycetaceae</taxon>
        <taxon>Gleimia</taxon>
    </lineage>
</organism>